<accession>A0A7S1PX67</accession>
<dbReference type="SUPFAM" id="SSF50814">
    <property type="entry name" value="Lipocalins"/>
    <property type="match status" value="1"/>
</dbReference>
<dbReference type="InterPro" id="IPR022271">
    <property type="entry name" value="Lipocalin_ApoD"/>
</dbReference>
<evidence type="ECO:0000259" key="3">
    <source>
        <dbReference type="Pfam" id="PF08212"/>
    </source>
</evidence>
<dbReference type="PANTHER" id="PTHR10612:SF34">
    <property type="entry name" value="APOLIPOPROTEIN D"/>
    <property type="match status" value="1"/>
</dbReference>
<feature type="domain" description="Lipocalin/cytosolic fatty-acid binding" evidence="3">
    <location>
        <begin position="34"/>
        <end position="167"/>
    </location>
</feature>
<dbReference type="GO" id="GO:0006629">
    <property type="term" value="P:lipid metabolic process"/>
    <property type="evidence" value="ECO:0007669"/>
    <property type="project" value="TreeGrafter"/>
</dbReference>
<dbReference type="PIRSF" id="PIRSF036893">
    <property type="entry name" value="Lipocalin_ApoD"/>
    <property type="match status" value="1"/>
</dbReference>
<dbReference type="GO" id="GO:0000302">
    <property type="term" value="P:response to reactive oxygen species"/>
    <property type="evidence" value="ECO:0007669"/>
    <property type="project" value="TreeGrafter"/>
</dbReference>
<dbReference type="PROSITE" id="PS51257">
    <property type="entry name" value="PROKAR_LIPOPROTEIN"/>
    <property type="match status" value="1"/>
</dbReference>
<keyword evidence="2" id="KW-0732">Signal</keyword>
<dbReference type="EMBL" id="HBGE01017515">
    <property type="protein sequence ID" value="CAD9107128.1"/>
    <property type="molecule type" value="Transcribed_RNA"/>
</dbReference>
<dbReference type="InterPro" id="IPR000566">
    <property type="entry name" value="Lipocln_cytosolic_FA-bd_dom"/>
</dbReference>
<comment type="similarity">
    <text evidence="1 2">Belongs to the calycin superfamily. Lipocalin family.</text>
</comment>
<protein>
    <recommendedName>
        <fullName evidence="3">Lipocalin/cytosolic fatty-acid binding domain-containing protein</fullName>
    </recommendedName>
</protein>
<dbReference type="GO" id="GO:0005737">
    <property type="term" value="C:cytoplasm"/>
    <property type="evidence" value="ECO:0007669"/>
    <property type="project" value="TreeGrafter"/>
</dbReference>
<gene>
    <name evidence="4" type="ORF">ACAT0790_LOCUS10438</name>
</gene>
<dbReference type="AlphaFoldDB" id="A0A7S1PX67"/>
<evidence type="ECO:0000256" key="1">
    <source>
        <dbReference type="ARBA" id="ARBA00006889"/>
    </source>
</evidence>
<dbReference type="Pfam" id="PF08212">
    <property type="entry name" value="Lipocalin_2"/>
    <property type="match status" value="1"/>
</dbReference>
<proteinExistence type="inferred from homology"/>
<organism evidence="4">
    <name type="scientific">Alexandrium catenella</name>
    <name type="common">Red tide dinoflagellate</name>
    <name type="synonym">Gonyaulax catenella</name>
    <dbReference type="NCBI Taxonomy" id="2925"/>
    <lineage>
        <taxon>Eukaryota</taxon>
        <taxon>Sar</taxon>
        <taxon>Alveolata</taxon>
        <taxon>Dinophyceae</taxon>
        <taxon>Gonyaulacales</taxon>
        <taxon>Pyrocystaceae</taxon>
        <taxon>Alexandrium</taxon>
    </lineage>
</organism>
<feature type="signal peptide" evidence="2">
    <location>
        <begin position="1"/>
        <end position="21"/>
    </location>
</feature>
<name>A0A7S1PX67_ALECA</name>
<evidence type="ECO:0000313" key="4">
    <source>
        <dbReference type="EMBL" id="CAD9107128.1"/>
    </source>
</evidence>
<feature type="chain" id="PRO_5031674331" description="Lipocalin/cytosolic fatty-acid binding domain-containing protein" evidence="2">
    <location>
        <begin position="22"/>
        <end position="195"/>
    </location>
</feature>
<dbReference type="PANTHER" id="PTHR10612">
    <property type="entry name" value="APOLIPOPROTEIN D"/>
    <property type="match status" value="1"/>
</dbReference>
<evidence type="ECO:0000256" key="2">
    <source>
        <dbReference type="PIRNR" id="PIRNR036893"/>
    </source>
</evidence>
<sequence>MARALLLSLLLSAAGASVSCARYEDLATHEAMHLDAKRYQGFWYEVAGVSGFIDGSCACTRMKFELEGPTSFKDTYTCRKPSPEGNIVLPPVRGSFPAGMPGKMEGPMKPVTMPYWVVGLWGDYEYSLVYSCAPLLVTKAERLYFFSRKPEIPAEVMKEMRAFAAARNLSLAYVKDVPMAGCKWAPDSGAAELQV</sequence>
<dbReference type="Gene3D" id="2.40.128.20">
    <property type="match status" value="1"/>
</dbReference>
<dbReference type="InterPro" id="IPR012674">
    <property type="entry name" value="Calycin"/>
</dbReference>
<reference evidence="4" key="1">
    <citation type="submission" date="2021-01" db="EMBL/GenBank/DDBJ databases">
        <authorList>
            <person name="Corre E."/>
            <person name="Pelletier E."/>
            <person name="Niang G."/>
            <person name="Scheremetjew M."/>
            <person name="Finn R."/>
            <person name="Kale V."/>
            <person name="Holt S."/>
            <person name="Cochrane G."/>
            <person name="Meng A."/>
            <person name="Brown T."/>
            <person name="Cohen L."/>
        </authorList>
    </citation>
    <scope>NUCLEOTIDE SEQUENCE</scope>
    <source>
        <strain evidence="4">OF101</strain>
    </source>
</reference>